<dbReference type="InterPro" id="IPR011021">
    <property type="entry name" value="Arrestin-like_N"/>
</dbReference>
<dbReference type="GeneID" id="30032806"/>
<feature type="domain" description="Arrestin C-terminal-like" evidence="2">
    <location>
        <begin position="301"/>
        <end position="532"/>
    </location>
</feature>
<reference evidence="3 4" key="1">
    <citation type="submission" date="2016-02" db="EMBL/GenBank/DDBJ databases">
        <title>Complete genome sequence and transcriptome regulation of the pentose utilising yeast Sugiyamaella lignohabitans.</title>
        <authorList>
            <person name="Bellasio M."/>
            <person name="Peymann A."/>
            <person name="Valli M."/>
            <person name="Sipitzky M."/>
            <person name="Graf A."/>
            <person name="Sauer M."/>
            <person name="Marx H."/>
            <person name="Mattanovich D."/>
        </authorList>
    </citation>
    <scope>NUCLEOTIDE SEQUENCE [LARGE SCALE GENOMIC DNA]</scope>
    <source>
        <strain evidence="3 4">CBS 10342</strain>
    </source>
</reference>
<dbReference type="InterPro" id="IPR050357">
    <property type="entry name" value="Arrestin_domain-protein"/>
</dbReference>
<evidence type="ECO:0000256" key="1">
    <source>
        <dbReference type="SAM" id="MobiDB-lite"/>
    </source>
</evidence>
<dbReference type="Gene3D" id="2.60.40.640">
    <property type="match status" value="1"/>
</dbReference>
<dbReference type="InterPro" id="IPR014752">
    <property type="entry name" value="Arrestin-like_C"/>
</dbReference>
<name>A0A161HJA0_9ASCO</name>
<sequence>MPLSAMRDDIASICQGKPRTLYSSLHKSITISLSVLEPVIFLPACPKYGEDITPPSYEDSNCNSCNTIAPQPVLRGSLVLKLSKPTSIRSVSLSLYGVSETQWPYYSPLDIGHNGSPYISKDSVVINRHEWHFAPNEQAAMDTIKLIKDSDQSSTVTTSDTYGADTVLFCNRTKVQNKNEYSIYNNASTNTITGSCIPLLEPRNDNFDDKSHDENHKKEKETIYPAGEYIYNFTIALGRNLPETVRTQFGSIRYFVEPKVVHKGFFGHSSSGKQEVELVRCPKSNIYNPLANSPCRIWKDFRSLFHYDIQLGSRYLTLGEKISLVIRHRPMFEQVRIGEVTIDIVQYIKYTNSYTKKKSSRCQLVQLARKKYPHQNMSETILSSDEALIDADVLPDTNSSSYMASKSNTNLSDSEVTDGEYTSDSTSISVSPSVAVSEVSPSLGRSVSSSTGSTQTEQPSVQFHTSTLSVSEELCSPSATLIPYTSCSPYIQVKHNLQICFKVSAPHPKNPGLRKQEDILIQIPIHLLSSKCTTDNLILPLYQATPPVLAC</sequence>
<dbReference type="GO" id="GO:0031625">
    <property type="term" value="F:ubiquitin protein ligase binding"/>
    <property type="evidence" value="ECO:0007669"/>
    <property type="project" value="TreeGrafter"/>
</dbReference>
<feature type="region of interest" description="Disordered" evidence="1">
    <location>
        <begin position="399"/>
        <end position="461"/>
    </location>
</feature>
<dbReference type="Proteomes" id="UP000189580">
    <property type="component" value="Chromosome a"/>
</dbReference>
<dbReference type="AlphaFoldDB" id="A0A161HJA0"/>
<dbReference type="InterPro" id="IPR014756">
    <property type="entry name" value="Ig_E-set"/>
</dbReference>
<organism evidence="3 4">
    <name type="scientific">Sugiyamaella lignohabitans</name>
    <dbReference type="NCBI Taxonomy" id="796027"/>
    <lineage>
        <taxon>Eukaryota</taxon>
        <taxon>Fungi</taxon>
        <taxon>Dikarya</taxon>
        <taxon>Ascomycota</taxon>
        <taxon>Saccharomycotina</taxon>
        <taxon>Dipodascomycetes</taxon>
        <taxon>Dipodascales</taxon>
        <taxon>Trichomonascaceae</taxon>
        <taxon>Sugiyamaella</taxon>
    </lineage>
</organism>
<evidence type="ECO:0000313" key="4">
    <source>
        <dbReference type="Proteomes" id="UP000189580"/>
    </source>
</evidence>
<feature type="compositionally biased region" description="Low complexity" evidence="1">
    <location>
        <begin position="423"/>
        <end position="460"/>
    </location>
</feature>
<dbReference type="Pfam" id="PF00339">
    <property type="entry name" value="Arrestin_N"/>
    <property type="match status" value="1"/>
</dbReference>
<dbReference type="GO" id="GO:0070086">
    <property type="term" value="P:ubiquitin-dependent endocytosis"/>
    <property type="evidence" value="ECO:0007669"/>
    <property type="project" value="TreeGrafter"/>
</dbReference>
<accession>A0A161HJA0</accession>
<dbReference type="SUPFAM" id="SSF81296">
    <property type="entry name" value="E set domains"/>
    <property type="match status" value="1"/>
</dbReference>
<dbReference type="SMART" id="SM01017">
    <property type="entry name" value="Arrestin_C"/>
    <property type="match status" value="1"/>
</dbReference>
<dbReference type="PANTHER" id="PTHR11188">
    <property type="entry name" value="ARRESTIN DOMAIN CONTAINING PROTEIN"/>
    <property type="match status" value="1"/>
</dbReference>
<evidence type="ECO:0000313" key="3">
    <source>
        <dbReference type="EMBL" id="ANB12777.1"/>
    </source>
</evidence>
<gene>
    <name evidence="3" type="ORF">AWJ20_1047</name>
</gene>
<feature type="compositionally biased region" description="Polar residues" evidence="1">
    <location>
        <begin position="399"/>
        <end position="414"/>
    </location>
</feature>
<proteinExistence type="predicted"/>
<dbReference type="PANTHER" id="PTHR11188:SF174">
    <property type="entry name" value="ARRESTIN-RELATED TRAFFICKING ADAPTER 10-RELATED"/>
    <property type="match status" value="1"/>
</dbReference>
<dbReference type="EMBL" id="CP014501">
    <property type="protein sequence ID" value="ANB12777.1"/>
    <property type="molecule type" value="Genomic_DNA"/>
</dbReference>
<keyword evidence="4" id="KW-1185">Reference proteome</keyword>
<dbReference type="InterPro" id="IPR011022">
    <property type="entry name" value="Arrestin_C-like"/>
</dbReference>
<dbReference type="RefSeq" id="XP_018735254.1">
    <property type="nucleotide sequence ID" value="XM_018877897.1"/>
</dbReference>
<dbReference type="OrthoDB" id="2238745at2759"/>
<protein>
    <submittedName>
        <fullName evidence="3">Arrestin Aly1 related</fullName>
    </submittedName>
</protein>
<evidence type="ECO:0000259" key="2">
    <source>
        <dbReference type="SMART" id="SM01017"/>
    </source>
</evidence>
<dbReference type="KEGG" id="slb:AWJ20_1047"/>
<dbReference type="GO" id="GO:0005829">
    <property type="term" value="C:cytosol"/>
    <property type="evidence" value="ECO:0007669"/>
    <property type="project" value="TreeGrafter"/>
</dbReference>
<dbReference type="GO" id="GO:0030674">
    <property type="term" value="F:protein-macromolecule adaptor activity"/>
    <property type="evidence" value="ECO:0007669"/>
    <property type="project" value="TreeGrafter"/>
</dbReference>